<dbReference type="AlphaFoldDB" id="A0A0C2SD90"/>
<accession>A0A0C2SD90</accession>
<evidence type="ECO:0000256" key="3">
    <source>
        <dbReference type="ARBA" id="ARBA00023004"/>
    </source>
</evidence>
<keyword evidence="6" id="KW-0414">Isoprene biosynthesis</keyword>
<comment type="catalytic activity">
    <reaction evidence="6">
        <text>isopentenyl diphosphate + 2 oxidized [2Fe-2S]-[ferredoxin] + H2O = (2E)-4-hydroxy-3-methylbut-2-enyl diphosphate + 2 reduced [2Fe-2S]-[ferredoxin] + 2 H(+)</text>
        <dbReference type="Rhea" id="RHEA:24488"/>
        <dbReference type="Rhea" id="RHEA-COMP:10000"/>
        <dbReference type="Rhea" id="RHEA-COMP:10001"/>
        <dbReference type="ChEBI" id="CHEBI:15377"/>
        <dbReference type="ChEBI" id="CHEBI:15378"/>
        <dbReference type="ChEBI" id="CHEBI:33737"/>
        <dbReference type="ChEBI" id="CHEBI:33738"/>
        <dbReference type="ChEBI" id="CHEBI:128753"/>
        <dbReference type="ChEBI" id="CHEBI:128769"/>
        <dbReference type="EC" id="1.17.7.4"/>
    </reaction>
</comment>
<dbReference type="EMBL" id="SWOV01000014">
    <property type="protein sequence ID" value="NFF87625.1"/>
    <property type="molecule type" value="Genomic_DNA"/>
</dbReference>
<feature type="binding site" evidence="6">
    <location>
        <position position="220"/>
    </location>
    <ligand>
        <name>dimethylallyl diphosphate</name>
        <dbReference type="ChEBI" id="CHEBI:57623"/>
    </ligand>
</feature>
<dbReference type="GO" id="GO:0051745">
    <property type="term" value="F:4-hydroxy-3-methylbut-2-enyl diphosphate reductase activity"/>
    <property type="evidence" value="ECO:0007669"/>
    <property type="project" value="UniProtKB-UniRule"/>
</dbReference>
<feature type="binding site" evidence="6">
    <location>
        <position position="127"/>
    </location>
    <ligand>
        <name>dimethylallyl diphosphate</name>
        <dbReference type="ChEBI" id="CHEBI:57623"/>
    </ligand>
</feature>
<dbReference type="Proteomes" id="UP000476820">
    <property type="component" value="Unassembled WGS sequence"/>
</dbReference>
<feature type="binding site" evidence="6">
    <location>
        <position position="221"/>
    </location>
    <ligand>
        <name>(2E)-4-hydroxy-3-methylbut-2-enyl diphosphate</name>
        <dbReference type="ChEBI" id="CHEBI:128753"/>
    </ligand>
</feature>
<dbReference type="GO" id="GO:0016114">
    <property type="term" value="P:terpenoid biosynthetic process"/>
    <property type="evidence" value="ECO:0007669"/>
    <property type="project" value="UniProtKB-UniRule"/>
</dbReference>
<name>A0A0C2SD90_CLOBO</name>
<gene>
    <name evidence="6" type="primary">ispH</name>
    <name evidence="8" type="ORF">FC774_07025</name>
    <name evidence="9" type="ORF">FDB51_13900</name>
</gene>
<dbReference type="CDD" id="cd13944">
    <property type="entry name" value="lytB_ispH"/>
    <property type="match status" value="1"/>
</dbReference>
<dbReference type="GO" id="GO:0019288">
    <property type="term" value="P:isopentenyl diphosphate biosynthetic process, methylerythritol 4-phosphate pathway"/>
    <property type="evidence" value="ECO:0007669"/>
    <property type="project" value="UniProtKB-UniRule"/>
</dbReference>
<dbReference type="UniPathway" id="UPA00056">
    <property type="reaction ID" value="UER00097"/>
</dbReference>
<dbReference type="Pfam" id="PF00575">
    <property type="entry name" value="S1"/>
    <property type="match status" value="3"/>
</dbReference>
<keyword evidence="6 8" id="KW-0560">Oxidoreductase</keyword>
<keyword evidence="4 6" id="KW-0411">Iron-sulfur</keyword>
<dbReference type="EC" id="1.17.7.4" evidence="6"/>
<feature type="binding site" evidence="6">
    <location>
        <position position="219"/>
    </location>
    <ligand>
        <name>dimethylallyl diphosphate</name>
        <dbReference type="ChEBI" id="CHEBI:57623"/>
    </ligand>
</feature>
<dbReference type="UniPathway" id="UPA00059">
    <property type="reaction ID" value="UER00105"/>
</dbReference>
<comment type="cofactor">
    <cofactor evidence="6">
        <name>[4Fe-4S] cluster</name>
        <dbReference type="ChEBI" id="CHEBI:49883"/>
    </cofactor>
    <text evidence="6">Binds 1 [4Fe-4S] cluster per subunit.</text>
</comment>
<evidence type="ECO:0000313" key="10">
    <source>
        <dbReference type="Proteomes" id="UP000473681"/>
    </source>
</evidence>
<feature type="binding site" evidence="6">
    <location>
        <position position="77"/>
    </location>
    <ligand>
        <name>isopentenyl diphosphate</name>
        <dbReference type="ChEBI" id="CHEBI:128769"/>
    </ligand>
</feature>
<comment type="pathway">
    <text evidence="6">Isoprenoid biosynthesis; isopentenyl diphosphate biosynthesis via DXP pathway; isopentenyl diphosphate from 1-deoxy-D-xylulose 5-phosphate: step 6/6.</text>
</comment>
<dbReference type="GO" id="GO:0003676">
    <property type="term" value="F:nucleic acid binding"/>
    <property type="evidence" value="ECO:0007669"/>
    <property type="project" value="InterPro"/>
</dbReference>
<dbReference type="SMART" id="SM00316">
    <property type="entry name" value="S1"/>
    <property type="match status" value="4"/>
</dbReference>
<comment type="catalytic activity">
    <reaction evidence="6">
        <text>dimethylallyl diphosphate + 2 oxidized [2Fe-2S]-[ferredoxin] + H2O = (2E)-4-hydroxy-3-methylbut-2-enyl diphosphate + 2 reduced [2Fe-2S]-[ferredoxin] + 2 H(+)</text>
        <dbReference type="Rhea" id="RHEA:24825"/>
        <dbReference type="Rhea" id="RHEA-COMP:10000"/>
        <dbReference type="Rhea" id="RHEA-COMP:10001"/>
        <dbReference type="ChEBI" id="CHEBI:15377"/>
        <dbReference type="ChEBI" id="CHEBI:15378"/>
        <dbReference type="ChEBI" id="CHEBI:33737"/>
        <dbReference type="ChEBI" id="CHEBI:33738"/>
        <dbReference type="ChEBI" id="CHEBI:57623"/>
        <dbReference type="ChEBI" id="CHEBI:128753"/>
        <dbReference type="EC" id="1.17.7.4"/>
    </reaction>
</comment>
<comment type="function">
    <text evidence="5">Binds mRNA; thus facilitating recognition of the initiation point. It is needed to translate mRNA with a short Shine-Dalgarno (SD) purine-rich sequence.</text>
</comment>
<feature type="domain" description="S1 motif" evidence="7">
    <location>
        <begin position="564"/>
        <end position="633"/>
    </location>
</feature>
<dbReference type="Proteomes" id="UP000473681">
    <property type="component" value="Unassembled WGS sequence"/>
</dbReference>
<dbReference type="NCBIfam" id="NF009024">
    <property type="entry name" value="PRK12360.1"/>
    <property type="match status" value="1"/>
</dbReference>
<comment type="caution">
    <text evidence="8">The sequence shown here is derived from an EMBL/GenBank/DDBJ whole genome shotgun (WGS) entry which is preliminary data.</text>
</comment>
<dbReference type="HAMAP" id="MF_00191">
    <property type="entry name" value="IspH"/>
    <property type="match status" value="1"/>
</dbReference>
<proteinExistence type="inferred from homology"/>
<evidence type="ECO:0000256" key="2">
    <source>
        <dbReference type="ARBA" id="ARBA00022723"/>
    </source>
</evidence>
<dbReference type="Pfam" id="PF02401">
    <property type="entry name" value="LYTB"/>
    <property type="match status" value="1"/>
</dbReference>
<dbReference type="PANTHER" id="PTHR30426:SF0">
    <property type="entry name" value="4-HYDROXY-3-METHYLBUT-2-ENYL DIPHOSPHATE REDUCTASE"/>
    <property type="match status" value="1"/>
</dbReference>
<evidence type="ECO:0000256" key="4">
    <source>
        <dbReference type="ARBA" id="ARBA00023014"/>
    </source>
</evidence>
<keyword evidence="8" id="KW-0687">Ribonucleoprotein</keyword>
<dbReference type="CDD" id="cd04465">
    <property type="entry name" value="S1_RPS1_repeat_ec2_hs2"/>
    <property type="match status" value="1"/>
</dbReference>
<feature type="binding site" evidence="6">
    <location>
        <position position="99"/>
    </location>
    <ligand>
        <name>[4Fe-4S] cluster</name>
        <dbReference type="ChEBI" id="CHEBI:49883"/>
    </ligand>
</feature>
<feature type="binding site" evidence="6">
    <location>
        <position position="13"/>
    </location>
    <ligand>
        <name>[4Fe-4S] cluster</name>
        <dbReference type="ChEBI" id="CHEBI:49883"/>
    </ligand>
</feature>
<keyword evidence="2 6" id="KW-0479">Metal-binding</keyword>
<dbReference type="EMBL" id="SWVK01000020">
    <property type="protein sequence ID" value="NFN36186.1"/>
    <property type="molecule type" value="Genomic_DNA"/>
</dbReference>
<dbReference type="SUPFAM" id="SSF50249">
    <property type="entry name" value="Nucleic acid-binding proteins"/>
    <property type="match status" value="4"/>
</dbReference>
<dbReference type="InterPro" id="IPR012340">
    <property type="entry name" value="NA-bd_OB-fold"/>
</dbReference>
<feature type="binding site" evidence="6">
    <location>
        <position position="219"/>
    </location>
    <ligand>
        <name>(2E)-4-hydroxy-3-methylbut-2-enyl diphosphate</name>
        <dbReference type="ChEBI" id="CHEBI:128753"/>
    </ligand>
</feature>
<feature type="binding site" evidence="6">
    <location>
        <position position="127"/>
    </location>
    <ligand>
        <name>isopentenyl diphosphate</name>
        <dbReference type="ChEBI" id="CHEBI:128769"/>
    </ligand>
</feature>
<dbReference type="GO" id="GO:0005840">
    <property type="term" value="C:ribosome"/>
    <property type="evidence" value="ECO:0007669"/>
    <property type="project" value="UniProtKB-KW"/>
</dbReference>
<feature type="binding site" evidence="6">
    <location>
        <position position="42"/>
    </location>
    <ligand>
        <name>isopentenyl diphosphate</name>
        <dbReference type="ChEBI" id="CHEBI:128769"/>
    </ligand>
</feature>
<comment type="function">
    <text evidence="6">Catalyzes the conversion of 1-hydroxy-2-methyl-2-(E)-butenyl 4-diphosphate (HMBPP) into a mixture of isopentenyl diphosphate (IPP) and dimethylallyl diphosphate (DMAPP). Acts in the terminal step of the DOXP/MEP pathway for isoprenoid precursor biosynthesis.</text>
</comment>
<feature type="domain" description="S1 motif" evidence="7">
    <location>
        <begin position="391"/>
        <end position="458"/>
    </location>
</feature>
<evidence type="ECO:0000313" key="8">
    <source>
        <dbReference type="EMBL" id="NFF87625.1"/>
    </source>
</evidence>
<dbReference type="NCBIfam" id="NF002187">
    <property type="entry name" value="PRK01045.1-1"/>
    <property type="match status" value="1"/>
</dbReference>
<dbReference type="PROSITE" id="PS50126">
    <property type="entry name" value="S1"/>
    <property type="match status" value="4"/>
</dbReference>
<feature type="binding site" evidence="6">
    <location>
        <position position="219"/>
    </location>
    <ligand>
        <name>isopentenyl diphosphate</name>
        <dbReference type="ChEBI" id="CHEBI:128769"/>
    </ligand>
</feature>
<keyword evidence="3 6" id="KW-0408">Iron</keyword>
<evidence type="ECO:0000256" key="5">
    <source>
        <dbReference type="ARBA" id="ARBA00025604"/>
    </source>
</evidence>
<dbReference type="PANTHER" id="PTHR30426">
    <property type="entry name" value="4-HYDROXY-3-METHYLBUT-2-ENYL DIPHOSPHATE REDUCTASE"/>
    <property type="match status" value="1"/>
</dbReference>
<dbReference type="NCBIfam" id="NF000907">
    <property type="entry name" value="PRK00087.1"/>
    <property type="match status" value="1"/>
</dbReference>
<reference evidence="10 11" key="1">
    <citation type="submission" date="2019-04" db="EMBL/GenBank/DDBJ databases">
        <title>Genome sequencing of Clostridium botulinum Groups I-IV and Clostridium butyricum.</title>
        <authorList>
            <person name="Brunt J."/>
            <person name="Van Vliet A.H.M."/>
            <person name="Stringer S.C."/>
            <person name="Carter A.T."/>
            <person name="Peck M.W."/>
        </authorList>
    </citation>
    <scope>NUCLEOTIDE SEQUENCE [LARGE SCALE GENOMIC DNA]</scope>
    <source>
        <strain evidence="8 11">1605</strain>
        <strain evidence="9 10">CB-K-33E</strain>
    </source>
</reference>
<keyword evidence="8" id="KW-0689">Ribosomal protein</keyword>
<dbReference type="Gene3D" id="2.40.50.140">
    <property type="entry name" value="Nucleic acid-binding proteins"/>
    <property type="match status" value="3"/>
</dbReference>
<dbReference type="InterPro" id="IPR035104">
    <property type="entry name" value="Ribosomal_protein_S1-like"/>
</dbReference>
<dbReference type="GO" id="GO:0046872">
    <property type="term" value="F:metal ion binding"/>
    <property type="evidence" value="ECO:0007669"/>
    <property type="project" value="UniProtKB-KW"/>
</dbReference>
<feature type="domain" description="S1 motif" evidence="7">
    <location>
        <begin position="479"/>
        <end position="547"/>
    </location>
</feature>
<dbReference type="CDD" id="cd05688">
    <property type="entry name" value="S1_RPS1_repeat_ec3"/>
    <property type="match status" value="1"/>
</dbReference>
<dbReference type="InterPro" id="IPR003029">
    <property type="entry name" value="S1_domain"/>
</dbReference>
<feature type="binding site" evidence="6">
    <location>
        <position position="42"/>
    </location>
    <ligand>
        <name>dimethylallyl diphosphate</name>
        <dbReference type="ChEBI" id="CHEBI:57623"/>
    </ligand>
</feature>
<feature type="binding site" evidence="6">
    <location>
        <position position="42"/>
    </location>
    <ligand>
        <name>(2E)-4-hydroxy-3-methylbut-2-enyl diphosphate</name>
        <dbReference type="ChEBI" id="CHEBI:128753"/>
    </ligand>
</feature>
<protein>
    <recommendedName>
        <fullName evidence="6">4-hydroxy-3-methylbut-2-enyl diphosphate reductase</fullName>
        <shortName evidence="6">HMBPP reductase</shortName>
        <ecNumber evidence="6">1.17.7.4</ecNumber>
    </recommendedName>
</protein>
<evidence type="ECO:0000256" key="1">
    <source>
        <dbReference type="ARBA" id="ARBA00022485"/>
    </source>
</evidence>
<comment type="pathway">
    <text evidence="6">Isoprenoid biosynthesis; dimethylallyl diphosphate biosynthesis; dimethylallyl diphosphate from (2E)-4-hydroxy-3-methylbutenyl diphosphate: step 1/1.</text>
</comment>
<feature type="binding site" evidence="6">
    <location>
        <position position="191"/>
    </location>
    <ligand>
        <name>[4Fe-4S] cluster</name>
        <dbReference type="ChEBI" id="CHEBI:49883"/>
    </ligand>
</feature>
<dbReference type="NCBIfam" id="TIGR00216">
    <property type="entry name" value="ispH_lytB"/>
    <property type="match status" value="1"/>
</dbReference>
<dbReference type="RefSeq" id="WP_012450560.1">
    <property type="nucleotide sequence ID" value="NZ_CP010520.1"/>
</dbReference>
<comment type="similarity">
    <text evidence="6">Belongs to the IspH family.</text>
</comment>
<dbReference type="InterPro" id="IPR003451">
    <property type="entry name" value="LytB/IspH"/>
</dbReference>
<dbReference type="GO" id="GO:0051539">
    <property type="term" value="F:4 iron, 4 sulfur cluster binding"/>
    <property type="evidence" value="ECO:0007669"/>
    <property type="project" value="UniProtKB-UniRule"/>
</dbReference>
<evidence type="ECO:0000313" key="9">
    <source>
        <dbReference type="EMBL" id="NFN36186.1"/>
    </source>
</evidence>
<feature type="active site" description="Proton donor" evidence="6">
    <location>
        <position position="129"/>
    </location>
</feature>
<evidence type="ECO:0000256" key="6">
    <source>
        <dbReference type="HAMAP-Rule" id="MF_00191"/>
    </source>
</evidence>
<feature type="binding site" evidence="6">
    <location>
        <position position="220"/>
    </location>
    <ligand>
        <name>isopentenyl diphosphate</name>
        <dbReference type="ChEBI" id="CHEBI:128769"/>
    </ligand>
</feature>
<feature type="binding site" evidence="6">
    <location>
        <position position="264"/>
    </location>
    <ligand>
        <name>isopentenyl diphosphate</name>
        <dbReference type="ChEBI" id="CHEBI:128769"/>
    </ligand>
</feature>
<feature type="binding site" evidence="6">
    <location>
        <position position="163"/>
    </location>
    <ligand>
        <name>(2E)-4-hydroxy-3-methylbut-2-enyl diphosphate</name>
        <dbReference type="ChEBI" id="CHEBI:128753"/>
    </ligand>
</feature>
<sequence length="635" mass="71729">MKEVILAQNAGFCFGVKRAVDEAIKIQKQEEKKIYTLGPLIHNNDVVKFLEKNNIYSIELENIATLNKDDVIVIRSHGVSEEVLNLLQQNQLKIKDATCPFVTKIQKKVNKYYNLGYNIVILGDANHPEVIGINGWCNNEAIISKNGELHGDVPAKVCVVSQTTEKAANWETLIKNVSAKSKEVLAFNTICAATDVRQRSTNKLSKEVEAMVVIGGKNSSNTTKLYQIAKQNCDDTIHIENVNELPKEFINNNINKVGITAGASTPDWIIREVIGIMSNTENIKNDDQLSLMNQLDRRFVIGDEVEGEILSKTRDAIIISLVGYKMDGIIPFNELTSNEDIESVIESFNIGDRIKSKVIKLQNSDGYVVLSRLEYEKEEAYKELDTLFNEDKTFEVKIKESSENGLVAYYKGIRIFIPASQIDVKFTKDKSKYINQVLEVKLIDYSTEEHKKVIASRRVLLEVIKETEEEKIWESLNVGDVIKAEVKRFTKFGAFLDVNGIDGLLHLSQISWNHVKNIEDILKKDEMIEVKIIALDKENKKLSLSRKELLPKPWENVKEKYPEGSIVLGKVVRINDFGAFIELEPGVDGLVHISKISFNRIAHPSEVLSVGEEVKAKILEVDEENKRVSLSIKDI</sequence>
<feature type="binding site" evidence="6">
    <location>
        <position position="221"/>
    </location>
    <ligand>
        <name>isopentenyl diphosphate</name>
        <dbReference type="ChEBI" id="CHEBI:128769"/>
    </ligand>
</feature>
<dbReference type="Gene3D" id="3.40.50.11270">
    <property type="match status" value="1"/>
</dbReference>
<evidence type="ECO:0000259" key="7">
    <source>
        <dbReference type="PROSITE" id="PS50126"/>
    </source>
</evidence>
<dbReference type="PRINTS" id="PR00681">
    <property type="entry name" value="RIBOSOMALS1"/>
</dbReference>
<feature type="binding site" evidence="6">
    <location>
        <position position="127"/>
    </location>
    <ligand>
        <name>(2E)-4-hydroxy-3-methylbut-2-enyl diphosphate</name>
        <dbReference type="ChEBI" id="CHEBI:128753"/>
    </ligand>
</feature>
<feature type="binding site" evidence="6">
    <location>
        <position position="77"/>
    </location>
    <ligand>
        <name>(2E)-4-hydroxy-3-methylbut-2-enyl diphosphate</name>
        <dbReference type="ChEBI" id="CHEBI:128753"/>
    </ligand>
</feature>
<dbReference type="OrthoDB" id="9804077at2"/>
<organism evidence="8 11">
    <name type="scientific">Clostridium botulinum</name>
    <dbReference type="NCBI Taxonomy" id="1491"/>
    <lineage>
        <taxon>Bacteria</taxon>
        <taxon>Bacillati</taxon>
        <taxon>Bacillota</taxon>
        <taxon>Clostridia</taxon>
        <taxon>Eubacteriales</taxon>
        <taxon>Clostridiaceae</taxon>
        <taxon>Clostridium</taxon>
    </lineage>
</organism>
<feature type="binding site" evidence="6">
    <location>
        <position position="77"/>
    </location>
    <ligand>
        <name>dimethylallyl diphosphate</name>
        <dbReference type="ChEBI" id="CHEBI:57623"/>
    </ligand>
</feature>
<dbReference type="FunFam" id="2.40.50.140:FF:000103">
    <property type="entry name" value="protein RRP5 homolog"/>
    <property type="match status" value="1"/>
</dbReference>
<keyword evidence="1 6" id="KW-0004">4Fe-4S</keyword>
<feature type="binding site" evidence="6">
    <location>
        <position position="220"/>
    </location>
    <ligand>
        <name>(2E)-4-hydroxy-3-methylbut-2-enyl diphosphate</name>
        <dbReference type="ChEBI" id="CHEBI:128753"/>
    </ligand>
</feature>
<evidence type="ECO:0000313" key="11">
    <source>
        <dbReference type="Proteomes" id="UP000476820"/>
    </source>
</evidence>
<feature type="domain" description="S1 motif" evidence="7">
    <location>
        <begin position="302"/>
        <end position="373"/>
    </location>
</feature>
<dbReference type="Gene3D" id="3.40.1010.20">
    <property type="entry name" value="4-hydroxy-3-methylbut-2-enyl diphosphate reductase, catalytic domain"/>
    <property type="match status" value="2"/>
</dbReference>
<feature type="binding site" evidence="6">
    <location>
        <position position="264"/>
    </location>
    <ligand>
        <name>dimethylallyl diphosphate</name>
        <dbReference type="ChEBI" id="CHEBI:57623"/>
    </ligand>
</feature>
<feature type="binding site" evidence="6">
    <location>
        <position position="221"/>
    </location>
    <ligand>
        <name>dimethylallyl diphosphate</name>
        <dbReference type="ChEBI" id="CHEBI:57623"/>
    </ligand>
</feature>
<dbReference type="GO" id="GO:0050992">
    <property type="term" value="P:dimethylallyl diphosphate biosynthetic process"/>
    <property type="evidence" value="ECO:0007669"/>
    <property type="project" value="UniProtKB-UniRule"/>
</dbReference>
<feature type="binding site" evidence="6">
    <location>
        <position position="264"/>
    </location>
    <ligand>
        <name>(2E)-4-hydroxy-3-methylbut-2-enyl diphosphate</name>
        <dbReference type="ChEBI" id="CHEBI:128753"/>
    </ligand>
</feature>